<dbReference type="RefSeq" id="XP_039133320.1">
    <property type="nucleotide sequence ID" value="XM_039277386.1"/>
</dbReference>
<keyword evidence="4" id="KW-1185">Reference proteome</keyword>
<dbReference type="FunFam" id="1.25.40.10:FF:000427">
    <property type="entry name" value="Pentatricopeptide repeat-containing protein chloroplastic"/>
    <property type="match status" value="1"/>
</dbReference>
<dbReference type="InterPro" id="IPR046848">
    <property type="entry name" value="E_motif"/>
</dbReference>
<feature type="repeat" description="PPR" evidence="2">
    <location>
        <begin position="122"/>
        <end position="156"/>
    </location>
</feature>
<dbReference type="PROSITE" id="PS51375">
    <property type="entry name" value="PPR"/>
    <property type="match status" value="2"/>
</dbReference>
<dbReference type="PANTHER" id="PTHR47926">
    <property type="entry name" value="PENTATRICOPEPTIDE REPEAT-CONTAINING PROTEIN"/>
    <property type="match status" value="1"/>
</dbReference>
<dbReference type="Pfam" id="PF13041">
    <property type="entry name" value="PPR_2"/>
    <property type="match status" value="1"/>
</dbReference>
<organism evidence="4 5">
    <name type="scientific">Dioscorea cayennensis subsp. rotundata</name>
    <name type="common">White Guinea yam</name>
    <name type="synonym">Dioscorea rotundata</name>
    <dbReference type="NCBI Taxonomy" id="55577"/>
    <lineage>
        <taxon>Eukaryota</taxon>
        <taxon>Viridiplantae</taxon>
        <taxon>Streptophyta</taxon>
        <taxon>Embryophyta</taxon>
        <taxon>Tracheophyta</taxon>
        <taxon>Spermatophyta</taxon>
        <taxon>Magnoliopsida</taxon>
        <taxon>Liliopsida</taxon>
        <taxon>Dioscoreales</taxon>
        <taxon>Dioscoreaceae</taxon>
        <taxon>Dioscorea</taxon>
    </lineage>
</organism>
<keyword evidence="3" id="KW-0472">Membrane</keyword>
<keyword evidence="3" id="KW-0812">Transmembrane</keyword>
<feature type="transmembrane region" description="Helical" evidence="3">
    <location>
        <begin position="221"/>
        <end position="243"/>
    </location>
</feature>
<sequence>MKETLKLQTRLIKTQDPISFHSLLLLSLHHVPTLSTLRSLFLQSQPSILCFSTFAWNTMIRAHSISSPLLSLLFFSRMRFHSVSPDLYTFPLLLKACSLSSSSSSFALSAHSLTIKLGFIHDIYVQNTLIRFYCSSGRARRALQVFDEMPHRDSVSWSALISGLASTGWEPLALSAFRVMQTESPPDEITMLGVVSSVAALGDLELGIWVHSYILKRALRLTVALGTALVSMFAACGSIARAARMFDEMPERNLRTWTAMIDAFAEHGRSSDAVRVFDEMTRLGITPDHVTFIGVLTACSRGGLLNEGRRLFGSIKRMYGIEPILEHYGCIVDLLGRAGLVIEAHEFVLRMPIRPNLVIWRTLLGACVNFGYVEVAEQVKERIVEMDEQGHDGDYVLLSNVYGGVGRWAEKDHVRCTMRHAGIAKTPGCSLLGN</sequence>
<evidence type="ECO:0000256" key="1">
    <source>
        <dbReference type="ARBA" id="ARBA00022737"/>
    </source>
</evidence>
<dbReference type="Pfam" id="PF20431">
    <property type="entry name" value="E_motif"/>
    <property type="match status" value="1"/>
</dbReference>
<dbReference type="GeneID" id="120270393"/>
<dbReference type="Gene3D" id="1.25.40.10">
    <property type="entry name" value="Tetratricopeptide repeat domain"/>
    <property type="match status" value="3"/>
</dbReference>
<dbReference type="InterPro" id="IPR002885">
    <property type="entry name" value="PPR_rpt"/>
</dbReference>
<name>A0AB40C0Q7_DIOCR</name>
<evidence type="ECO:0000313" key="4">
    <source>
        <dbReference type="Proteomes" id="UP001515500"/>
    </source>
</evidence>
<dbReference type="PANTHER" id="PTHR47926:SF507">
    <property type="entry name" value="DYW DOMAIN-CONTAINING PROTEIN"/>
    <property type="match status" value="1"/>
</dbReference>
<dbReference type="FunFam" id="1.25.40.10:FF:001093">
    <property type="entry name" value="Pentatricopeptide repeat-containing protein At2g34400"/>
    <property type="match status" value="1"/>
</dbReference>
<reference evidence="5" key="1">
    <citation type="submission" date="2025-08" db="UniProtKB">
        <authorList>
            <consortium name="RefSeq"/>
        </authorList>
    </citation>
    <scope>IDENTIFICATION</scope>
</reference>
<feature type="repeat" description="PPR" evidence="2">
    <location>
        <begin position="253"/>
        <end position="287"/>
    </location>
</feature>
<keyword evidence="1" id="KW-0677">Repeat</keyword>
<dbReference type="InterPro" id="IPR046960">
    <property type="entry name" value="PPR_At4g14850-like_plant"/>
</dbReference>
<dbReference type="GO" id="GO:0003723">
    <property type="term" value="F:RNA binding"/>
    <property type="evidence" value="ECO:0007669"/>
    <property type="project" value="InterPro"/>
</dbReference>
<dbReference type="Pfam" id="PF01535">
    <property type="entry name" value="PPR"/>
    <property type="match status" value="3"/>
</dbReference>
<keyword evidence="3" id="KW-1133">Transmembrane helix</keyword>
<dbReference type="GO" id="GO:0009451">
    <property type="term" value="P:RNA modification"/>
    <property type="evidence" value="ECO:0007669"/>
    <property type="project" value="InterPro"/>
</dbReference>
<gene>
    <name evidence="5" type="primary">LOC120270393</name>
</gene>
<accession>A0AB40C0Q7</accession>
<evidence type="ECO:0000313" key="5">
    <source>
        <dbReference type="RefSeq" id="XP_039133320.1"/>
    </source>
</evidence>
<dbReference type="NCBIfam" id="TIGR00756">
    <property type="entry name" value="PPR"/>
    <property type="match status" value="2"/>
</dbReference>
<protein>
    <submittedName>
        <fullName evidence="5">Pentatricopeptide repeat-containing protein At1g59720, chloroplastic/mitochondrial-like</fullName>
    </submittedName>
</protein>
<dbReference type="AlphaFoldDB" id="A0AB40C0Q7"/>
<evidence type="ECO:0000256" key="2">
    <source>
        <dbReference type="PROSITE-ProRule" id="PRU00708"/>
    </source>
</evidence>
<dbReference type="InterPro" id="IPR011990">
    <property type="entry name" value="TPR-like_helical_dom_sf"/>
</dbReference>
<proteinExistence type="predicted"/>
<dbReference type="Proteomes" id="UP001515500">
    <property type="component" value="Chromosome 10"/>
</dbReference>
<evidence type="ECO:0000256" key="3">
    <source>
        <dbReference type="SAM" id="Phobius"/>
    </source>
</evidence>